<evidence type="ECO:0000313" key="2">
    <source>
        <dbReference type="Proteomes" id="UP001056120"/>
    </source>
</evidence>
<reference evidence="1 2" key="2">
    <citation type="journal article" date="2022" name="Mol. Ecol. Resour.">
        <title>The genomes of chicory, endive, great burdock and yacon provide insights into Asteraceae paleo-polyploidization history and plant inulin production.</title>
        <authorList>
            <person name="Fan W."/>
            <person name="Wang S."/>
            <person name="Wang H."/>
            <person name="Wang A."/>
            <person name="Jiang F."/>
            <person name="Liu H."/>
            <person name="Zhao H."/>
            <person name="Xu D."/>
            <person name="Zhang Y."/>
        </authorList>
    </citation>
    <scope>NUCLEOTIDE SEQUENCE [LARGE SCALE GENOMIC DNA]</scope>
    <source>
        <strain evidence="2">cv. Yunnan</strain>
        <tissue evidence="1">Leaves</tissue>
    </source>
</reference>
<dbReference type="EMBL" id="CM042028">
    <property type="protein sequence ID" value="KAI3799924.1"/>
    <property type="molecule type" value="Genomic_DNA"/>
</dbReference>
<sequence>MNAFLVSCLPEGHYSYIKNIKQGLVLFLFYYSDRKLHGIFEAAGPGQLNIDPYAWVADGDDTGYTRYPAQVKICVRQLRHPLSEEQFQPIIAPNYYESKHFHFELDRDQTNKLVLLFTSSPTNSSISTKWKNLYASLPATSKRQEYKAPMITDLRQELPENVNQITKVSYASAIGQTTTTVSSSKPTGKWSALFTSESGYETINDDEHGKASQHVGTSSGQTREVDSSPQANTTRDELPLNQECADKGDFLQYDTWEESHWVDEAEWDQTWVSDLNPQANTTTTNAYVMQGNTWEESQHIAPTTCEVKHGQTSDLSGQHFANSSSPQPPDDILDFNLSLSTETIGSGIEENHKKDNSLVPKRLVETSTNLQTLVAKLMQEFEEMKGSRLKQIVKINRLELDTSKLEIQQLRNRVSILESGSRSIVDPAKASIKDRLFVVGGANGPHYSSEVEYLDMNIGKWFPARSMQSKRSAPAAAELNNVLYVSGGYDGVSYLRLVQNSKHECKEGLPFYGCAKREAVGDRIQFWEFEERVREVDRGVIKNIFDDIGHEFRYGKLVMNKGVVDGGFEWFRGPKGDW</sequence>
<name>A0ACB9HW14_9ASTR</name>
<organism evidence="1 2">
    <name type="scientific">Smallanthus sonchifolius</name>
    <dbReference type="NCBI Taxonomy" id="185202"/>
    <lineage>
        <taxon>Eukaryota</taxon>
        <taxon>Viridiplantae</taxon>
        <taxon>Streptophyta</taxon>
        <taxon>Embryophyta</taxon>
        <taxon>Tracheophyta</taxon>
        <taxon>Spermatophyta</taxon>
        <taxon>Magnoliopsida</taxon>
        <taxon>eudicotyledons</taxon>
        <taxon>Gunneridae</taxon>
        <taxon>Pentapetalae</taxon>
        <taxon>asterids</taxon>
        <taxon>campanulids</taxon>
        <taxon>Asterales</taxon>
        <taxon>Asteraceae</taxon>
        <taxon>Asteroideae</taxon>
        <taxon>Heliantheae alliance</taxon>
        <taxon>Millerieae</taxon>
        <taxon>Smallanthus</taxon>
    </lineage>
</organism>
<evidence type="ECO:0000313" key="1">
    <source>
        <dbReference type="EMBL" id="KAI3799924.1"/>
    </source>
</evidence>
<protein>
    <submittedName>
        <fullName evidence="1">Uncharacterized protein</fullName>
    </submittedName>
</protein>
<reference evidence="2" key="1">
    <citation type="journal article" date="2022" name="Mol. Ecol. Resour.">
        <title>The genomes of chicory, endive, great burdock and yacon provide insights into Asteraceae palaeo-polyploidization history and plant inulin production.</title>
        <authorList>
            <person name="Fan W."/>
            <person name="Wang S."/>
            <person name="Wang H."/>
            <person name="Wang A."/>
            <person name="Jiang F."/>
            <person name="Liu H."/>
            <person name="Zhao H."/>
            <person name="Xu D."/>
            <person name="Zhang Y."/>
        </authorList>
    </citation>
    <scope>NUCLEOTIDE SEQUENCE [LARGE SCALE GENOMIC DNA]</scope>
    <source>
        <strain evidence="2">cv. Yunnan</strain>
    </source>
</reference>
<gene>
    <name evidence="1" type="ORF">L1987_35230</name>
</gene>
<dbReference type="Proteomes" id="UP001056120">
    <property type="component" value="Linkage Group LG11"/>
</dbReference>
<keyword evidence="2" id="KW-1185">Reference proteome</keyword>
<proteinExistence type="predicted"/>
<comment type="caution">
    <text evidence="1">The sequence shown here is derived from an EMBL/GenBank/DDBJ whole genome shotgun (WGS) entry which is preliminary data.</text>
</comment>
<accession>A0ACB9HW14</accession>